<name>A0A0L0N3S0_TOLOC</name>
<dbReference type="OrthoDB" id="4062651at2759"/>
<dbReference type="STRING" id="1163406.A0A0L0N3S0"/>
<dbReference type="Proteomes" id="UP000036947">
    <property type="component" value="Unassembled WGS sequence"/>
</dbReference>
<comment type="caution">
    <text evidence="3">The sequence shown here is derived from an EMBL/GenBank/DDBJ whole genome shotgun (WGS) entry which is preliminary data.</text>
</comment>
<proteinExistence type="predicted"/>
<dbReference type="InterPro" id="IPR011009">
    <property type="entry name" value="Kinase-like_dom_sf"/>
</dbReference>
<protein>
    <recommendedName>
        <fullName evidence="2">Protein kinase domain-containing protein</fullName>
    </recommendedName>
</protein>
<evidence type="ECO:0000313" key="3">
    <source>
        <dbReference type="EMBL" id="KND88768.1"/>
    </source>
</evidence>
<sequence length="493" mass="55402">METSESRFLESLTAPGEILGSQPYTNFTARRWKRPISNRDGFGPMTKAPTSTHRDMNEVSPSSSPSLPAKHNPPTSLANRVCTKFEGFESEDPAATFPTVEDLRAAFWGAIRHIWPHCVSHPDLRNKLDAVVRVDSVDSSLGKVTWNVYSHPLFPQFVQNLADESRRKSGVCQPALVSVDFASLLRYEQLSGRGCATLVRLSTGEYSVFKGVDFRTALQYSDNDGDKILRNLISVWRGESAADARDYSVARQFDSANLLWRNVPVLYGGGNAATRINDSNKKGVRILLDIKAHWCANMAAALFQAHQIARTYHMDIKPGNFVADANDNLILCDWEQHDAPTTTLAPEADGTWDVTEELPTSHAGCPRLRYTKHSGTPRRNVDEDILEDAPWHTKYMECIPQLEHPWALELAEFFSLGRSMWMLLRQPGGDFEDIEHPDQLITDSDRSEDIPTTWKQMVDQCMSQDPNARPDLSELVGLWMKEWSAQKVAKGNN</sequence>
<gene>
    <name evidence="3" type="ORF">TOPH_06526</name>
</gene>
<dbReference type="SUPFAM" id="SSF56112">
    <property type="entry name" value="Protein kinase-like (PK-like)"/>
    <property type="match status" value="1"/>
</dbReference>
<dbReference type="EMBL" id="LFRF01000023">
    <property type="protein sequence ID" value="KND88768.1"/>
    <property type="molecule type" value="Genomic_DNA"/>
</dbReference>
<dbReference type="PROSITE" id="PS50011">
    <property type="entry name" value="PROTEIN_KINASE_DOM"/>
    <property type="match status" value="1"/>
</dbReference>
<accession>A0A0L0N3S0</accession>
<feature type="region of interest" description="Disordered" evidence="1">
    <location>
        <begin position="35"/>
        <end position="75"/>
    </location>
</feature>
<evidence type="ECO:0000259" key="2">
    <source>
        <dbReference type="PROSITE" id="PS50011"/>
    </source>
</evidence>
<dbReference type="GO" id="GO:0005524">
    <property type="term" value="F:ATP binding"/>
    <property type="evidence" value="ECO:0007669"/>
    <property type="project" value="InterPro"/>
</dbReference>
<feature type="unsure residue" description="I or L" evidence="3">
    <location>
        <position position="185"/>
    </location>
</feature>
<reference evidence="3 4" key="1">
    <citation type="journal article" date="2015" name="BMC Genomics">
        <title>The genome of the truffle-parasite Tolypocladium ophioglossoides and the evolution of antifungal peptaibiotics.</title>
        <authorList>
            <person name="Quandt C.A."/>
            <person name="Bushley K.E."/>
            <person name="Spatafora J.W."/>
        </authorList>
    </citation>
    <scope>NUCLEOTIDE SEQUENCE [LARGE SCALE GENOMIC DNA]</scope>
    <source>
        <strain evidence="3 4">CBS 100239</strain>
    </source>
</reference>
<dbReference type="Gene3D" id="1.10.510.10">
    <property type="entry name" value="Transferase(Phosphotransferase) domain 1"/>
    <property type="match status" value="1"/>
</dbReference>
<keyword evidence="4" id="KW-1185">Reference proteome</keyword>
<dbReference type="GO" id="GO:0004672">
    <property type="term" value="F:protein kinase activity"/>
    <property type="evidence" value="ECO:0007669"/>
    <property type="project" value="InterPro"/>
</dbReference>
<evidence type="ECO:0000313" key="4">
    <source>
        <dbReference type="Proteomes" id="UP000036947"/>
    </source>
</evidence>
<dbReference type="InterPro" id="IPR000719">
    <property type="entry name" value="Prot_kinase_dom"/>
</dbReference>
<evidence type="ECO:0000256" key="1">
    <source>
        <dbReference type="SAM" id="MobiDB-lite"/>
    </source>
</evidence>
<organism evidence="3 4">
    <name type="scientific">Tolypocladium ophioglossoides (strain CBS 100239)</name>
    <name type="common">Snaketongue truffleclub</name>
    <name type="synonym">Elaphocordyceps ophioglossoides</name>
    <dbReference type="NCBI Taxonomy" id="1163406"/>
    <lineage>
        <taxon>Eukaryota</taxon>
        <taxon>Fungi</taxon>
        <taxon>Dikarya</taxon>
        <taxon>Ascomycota</taxon>
        <taxon>Pezizomycotina</taxon>
        <taxon>Sordariomycetes</taxon>
        <taxon>Hypocreomycetidae</taxon>
        <taxon>Hypocreales</taxon>
        <taxon>Ophiocordycipitaceae</taxon>
        <taxon>Tolypocladium</taxon>
    </lineage>
</organism>
<feature type="domain" description="Protein kinase" evidence="2">
    <location>
        <begin position="185"/>
        <end position="484"/>
    </location>
</feature>
<dbReference type="AlphaFoldDB" id="A0A0L0N3S0"/>